<evidence type="ECO:0000313" key="1">
    <source>
        <dbReference type="EMBL" id="KAA6312828.1"/>
    </source>
</evidence>
<dbReference type="EMBL" id="SNRY01006336">
    <property type="protein sequence ID" value="KAA6312828.1"/>
    <property type="molecule type" value="Genomic_DNA"/>
</dbReference>
<organism evidence="1">
    <name type="scientific">termite gut metagenome</name>
    <dbReference type="NCBI Taxonomy" id="433724"/>
    <lineage>
        <taxon>unclassified sequences</taxon>
        <taxon>metagenomes</taxon>
        <taxon>organismal metagenomes</taxon>
    </lineage>
</organism>
<protein>
    <recommendedName>
        <fullName evidence="2">DUF2158 domain-containing protein</fullName>
    </recommendedName>
</protein>
<name>A0A5J4PVS4_9ZZZZ</name>
<comment type="caution">
    <text evidence="1">The sequence shown here is derived from an EMBL/GenBank/DDBJ whole genome shotgun (WGS) entry which is preliminary data.</text>
</comment>
<reference evidence="1" key="1">
    <citation type="submission" date="2019-03" db="EMBL/GenBank/DDBJ databases">
        <title>Single cell metagenomics reveals metabolic interactions within the superorganism composed of flagellate Streblomastix strix and complex community of Bacteroidetes bacteria on its surface.</title>
        <authorList>
            <person name="Treitli S.C."/>
            <person name="Kolisko M."/>
            <person name="Husnik F."/>
            <person name="Keeling P."/>
            <person name="Hampl V."/>
        </authorList>
    </citation>
    <scope>NUCLEOTIDE SEQUENCE</scope>
    <source>
        <strain evidence="1">STM</strain>
    </source>
</reference>
<gene>
    <name evidence="1" type="ORF">EZS27_036303</name>
</gene>
<proteinExistence type="predicted"/>
<sequence length="45" mass="5173">METEQKFKEGYVVNLKSDTIPMTIESILEDGSIECVWHDNKCTPI</sequence>
<evidence type="ECO:0008006" key="2">
    <source>
        <dbReference type="Google" id="ProtNLM"/>
    </source>
</evidence>
<dbReference type="AlphaFoldDB" id="A0A5J4PVS4"/>
<accession>A0A5J4PVS4</accession>